<dbReference type="Gene3D" id="1.10.520.10">
    <property type="match status" value="1"/>
</dbReference>
<dbReference type="InterPro" id="IPR010255">
    <property type="entry name" value="Haem_peroxidase_sf"/>
</dbReference>
<name>A0A1R3J1P5_COCAP</name>
<dbReference type="Gramene" id="OMO88752">
    <property type="protein sequence ID" value="OMO88752"/>
    <property type="gene ID" value="CCACVL1_08227"/>
</dbReference>
<reference evidence="2 3" key="1">
    <citation type="submission" date="2013-09" db="EMBL/GenBank/DDBJ databases">
        <title>Corchorus capsularis genome sequencing.</title>
        <authorList>
            <person name="Alam M."/>
            <person name="Haque M.S."/>
            <person name="Islam M.S."/>
            <person name="Emdad E.M."/>
            <person name="Islam M.M."/>
            <person name="Ahmed B."/>
            <person name="Halim A."/>
            <person name="Hossen Q.M.M."/>
            <person name="Hossain M.Z."/>
            <person name="Ahmed R."/>
            <person name="Khan M.M."/>
            <person name="Islam R."/>
            <person name="Rashid M.M."/>
            <person name="Khan S.A."/>
            <person name="Rahman M.S."/>
            <person name="Alam M."/>
        </authorList>
    </citation>
    <scope>NUCLEOTIDE SEQUENCE [LARGE SCALE GENOMIC DNA]</scope>
    <source>
        <strain evidence="3">cv. CVL-1</strain>
        <tissue evidence="2">Whole seedling</tissue>
    </source>
</reference>
<proteinExistence type="predicted"/>
<dbReference type="GO" id="GO:0004601">
    <property type="term" value="F:peroxidase activity"/>
    <property type="evidence" value="ECO:0007669"/>
    <property type="project" value="UniProtKB-KW"/>
</dbReference>
<evidence type="ECO:0000256" key="1">
    <source>
        <dbReference type="SAM" id="MobiDB-lite"/>
    </source>
</evidence>
<evidence type="ECO:0000313" key="2">
    <source>
        <dbReference type="EMBL" id="OMO88752.1"/>
    </source>
</evidence>
<dbReference type="Proteomes" id="UP000188268">
    <property type="component" value="Unassembled WGS sequence"/>
</dbReference>
<dbReference type="SUPFAM" id="SSF48113">
    <property type="entry name" value="Heme-dependent peroxidases"/>
    <property type="match status" value="1"/>
</dbReference>
<keyword evidence="2" id="KW-0560">Oxidoreductase</keyword>
<dbReference type="EMBL" id="AWWV01008920">
    <property type="protein sequence ID" value="OMO88752.1"/>
    <property type="molecule type" value="Genomic_DNA"/>
</dbReference>
<feature type="region of interest" description="Disordered" evidence="1">
    <location>
        <begin position="1"/>
        <end position="29"/>
    </location>
</feature>
<dbReference type="AlphaFoldDB" id="A0A1R3J1P5"/>
<comment type="caution">
    <text evidence="2">The sequence shown here is derived from an EMBL/GenBank/DDBJ whole genome shotgun (WGS) entry which is preliminary data.</text>
</comment>
<protein>
    <submittedName>
        <fullName evidence="2">Peroxidase 64</fullName>
    </submittedName>
</protein>
<evidence type="ECO:0000313" key="3">
    <source>
        <dbReference type="Proteomes" id="UP000188268"/>
    </source>
</evidence>
<dbReference type="GO" id="GO:0020037">
    <property type="term" value="F:heme binding"/>
    <property type="evidence" value="ECO:0007669"/>
    <property type="project" value="InterPro"/>
</dbReference>
<sequence length="143" mass="15791">MEAKQSIIASSASCSEDRPPSLSLHSPSPPALCRKELNDIITNVFKKAISNDKTVPAALLRMHFHDCFIRIGAFEMHPTWNVGVTKAPLSNISPTIAPPIPTKQMIEKAAKKSQGQVARIFLFMYLYDQVKIVAQTLLQPMAC</sequence>
<dbReference type="OrthoDB" id="2113341at2759"/>
<keyword evidence="3" id="KW-1185">Reference proteome</keyword>
<accession>A0A1R3J1P5</accession>
<organism evidence="2 3">
    <name type="scientific">Corchorus capsularis</name>
    <name type="common">Jute</name>
    <dbReference type="NCBI Taxonomy" id="210143"/>
    <lineage>
        <taxon>Eukaryota</taxon>
        <taxon>Viridiplantae</taxon>
        <taxon>Streptophyta</taxon>
        <taxon>Embryophyta</taxon>
        <taxon>Tracheophyta</taxon>
        <taxon>Spermatophyta</taxon>
        <taxon>Magnoliopsida</taxon>
        <taxon>eudicotyledons</taxon>
        <taxon>Gunneridae</taxon>
        <taxon>Pentapetalae</taxon>
        <taxon>rosids</taxon>
        <taxon>malvids</taxon>
        <taxon>Malvales</taxon>
        <taxon>Malvaceae</taxon>
        <taxon>Grewioideae</taxon>
        <taxon>Apeibeae</taxon>
        <taxon>Corchorus</taxon>
    </lineage>
</organism>
<keyword evidence="2" id="KW-0575">Peroxidase</keyword>
<dbReference type="GO" id="GO:0006979">
    <property type="term" value="P:response to oxidative stress"/>
    <property type="evidence" value="ECO:0007669"/>
    <property type="project" value="InterPro"/>
</dbReference>
<gene>
    <name evidence="2" type="ORF">CCACVL1_08227</name>
</gene>